<evidence type="ECO:0000256" key="2">
    <source>
        <dbReference type="HAMAP-Rule" id="MF_00460"/>
    </source>
</evidence>
<evidence type="ECO:0000313" key="4">
    <source>
        <dbReference type="Proteomes" id="UP000292639"/>
    </source>
</evidence>
<evidence type="ECO:0000256" key="1">
    <source>
        <dbReference type="ARBA" id="ARBA00010645"/>
    </source>
</evidence>
<dbReference type="SUPFAM" id="SSF54285">
    <property type="entry name" value="MoaD/ThiS"/>
    <property type="match status" value="1"/>
</dbReference>
<evidence type="ECO:0000313" key="3">
    <source>
        <dbReference type="EMBL" id="TBU95714.1"/>
    </source>
</evidence>
<organism evidence="3 4">
    <name type="scientific">Stutzerimonas kirkiae</name>
    <dbReference type="NCBI Taxonomy" id="2211392"/>
    <lineage>
        <taxon>Bacteria</taxon>
        <taxon>Pseudomonadati</taxon>
        <taxon>Pseudomonadota</taxon>
        <taxon>Gammaproteobacteria</taxon>
        <taxon>Pseudomonadales</taxon>
        <taxon>Pseudomonadaceae</taxon>
        <taxon>Stutzerimonas</taxon>
    </lineage>
</organism>
<dbReference type="EMBL" id="QJUP01000015">
    <property type="protein sequence ID" value="TBU95714.1"/>
    <property type="molecule type" value="Genomic_DNA"/>
</dbReference>
<protein>
    <recommendedName>
        <fullName evidence="2">UPF0125 protein DNJ96_11590</fullName>
    </recommendedName>
</protein>
<dbReference type="Proteomes" id="UP000292639">
    <property type="component" value="Unassembled WGS sequence"/>
</dbReference>
<dbReference type="HAMAP" id="MF_00460">
    <property type="entry name" value="UPF0125_RnfH"/>
    <property type="match status" value="1"/>
</dbReference>
<gene>
    <name evidence="3" type="ORF">DNJ96_11590</name>
</gene>
<dbReference type="InterPro" id="IPR005346">
    <property type="entry name" value="RnfH"/>
</dbReference>
<dbReference type="Gene3D" id="3.10.20.280">
    <property type="entry name" value="RnfH-like"/>
    <property type="match status" value="1"/>
</dbReference>
<keyword evidence="4" id="KW-1185">Reference proteome</keyword>
<dbReference type="RefSeq" id="WP_131184294.1">
    <property type="nucleotide sequence ID" value="NZ_QJUO01000012.1"/>
</dbReference>
<reference evidence="3 4" key="1">
    <citation type="submission" date="2018-06" db="EMBL/GenBank/DDBJ databases">
        <title>Three novel Pseudomonas species isolated from symptomatic oak.</title>
        <authorList>
            <person name="Bueno-Gonzalez V."/>
            <person name="Brady C."/>
        </authorList>
    </citation>
    <scope>NUCLEOTIDE SEQUENCE [LARGE SCALE GENOMIC DNA]</scope>
    <source>
        <strain evidence="3 4">P17C</strain>
    </source>
</reference>
<dbReference type="PANTHER" id="PTHR37483:SF1">
    <property type="entry name" value="UPF0125 PROTEIN RATB"/>
    <property type="match status" value="1"/>
</dbReference>
<comment type="similarity">
    <text evidence="1 2">Belongs to the UPF0125 (RnfH) family.</text>
</comment>
<sequence>MDEPGIDVEVVYALADRQRLVNIRVPVGASMRDAVMLCGLDADFPELDLRHAPLGIFGKRVAEPERRSLDEGDRVEIYRPLLADPKEVRKLRAARAKERAGHS</sequence>
<dbReference type="PANTHER" id="PTHR37483">
    <property type="entry name" value="UPF0125 PROTEIN RATB"/>
    <property type="match status" value="1"/>
</dbReference>
<dbReference type="InterPro" id="IPR016155">
    <property type="entry name" value="Mopterin_synth/thiamin_S_b"/>
</dbReference>
<dbReference type="Pfam" id="PF03658">
    <property type="entry name" value="Ub-RnfH"/>
    <property type="match status" value="1"/>
</dbReference>
<dbReference type="OrthoDB" id="9796575at2"/>
<proteinExistence type="inferred from homology"/>
<dbReference type="NCBIfam" id="NF002490">
    <property type="entry name" value="PRK01777.1"/>
    <property type="match status" value="1"/>
</dbReference>
<name>A0A4Q9R6U5_9GAMM</name>
<dbReference type="InterPro" id="IPR037021">
    <property type="entry name" value="RnfH_sf"/>
</dbReference>
<comment type="caution">
    <text evidence="3">The sequence shown here is derived from an EMBL/GenBank/DDBJ whole genome shotgun (WGS) entry which is preliminary data.</text>
</comment>
<dbReference type="AlphaFoldDB" id="A0A4Q9R6U5"/>
<accession>A0A4Q9R6U5</accession>